<dbReference type="AlphaFoldDB" id="A0A2V0PGC4"/>
<gene>
    <name evidence="4" type="ORF">Rsub_11546</name>
</gene>
<accession>A0A2V0PGC4</accession>
<feature type="binding site" evidence="3">
    <location>
        <position position="204"/>
    </location>
    <ligand>
        <name>3'-phosphoadenylyl sulfate</name>
        <dbReference type="ChEBI" id="CHEBI:58339"/>
    </ligand>
</feature>
<dbReference type="Gene3D" id="3.40.50.300">
    <property type="entry name" value="P-loop containing nucleotide triphosphate hydrolases"/>
    <property type="match status" value="1"/>
</dbReference>
<comment type="caution">
    <text evidence="4">The sequence shown here is derived from an EMBL/GenBank/DDBJ whole genome shotgun (WGS) entry which is preliminary data.</text>
</comment>
<protein>
    <recommendedName>
        <fullName evidence="6">Sulfotransferase</fullName>
    </recommendedName>
</protein>
<evidence type="ECO:0000256" key="1">
    <source>
        <dbReference type="ARBA" id="ARBA00022679"/>
    </source>
</evidence>
<keyword evidence="5" id="KW-1185">Reference proteome</keyword>
<dbReference type="SUPFAM" id="SSF52540">
    <property type="entry name" value="P-loop containing nucleoside triphosphate hydrolases"/>
    <property type="match status" value="1"/>
</dbReference>
<dbReference type="EMBL" id="BDRX01000138">
    <property type="protein sequence ID" value="GBF98908.1"/>
    <property type="molecule type" value="Genomic_DNA"/>
</dbReference>
<dbReference type="PANTHER" id="PTHR10605">
    <property type="entry name" value="HEPARAN SULFATE SULFOTRANSFERASE"/>
    <property type="match status" value="1"/>
</dbReference>
<evidence type="ECO:0000256" key="3">
    <source>
        <dbReference type="PIRSR" id="PIRSR637359-2"/>
    </source>
</evidence>
<evidence type="ECO:0008006" key="6">
    <source>
        <dbReference type="Google" id="ProtNLM"/>
    </source>
</evidence>
<dbReference type="OrthoDB" id="411451at2759"/>
<proteinExistence type="predicted"/>
<organism evidence="4 5">
    <name type="scientific">Raphidocelis subcapitata</name>
    <dbReference type="NCBI Taxonomy" id="307507"/>
    <lineage>
        <taxon>Eukaryota</taxon>
        <taxon>Viridiplantae</taxon>
        <taxon>Chlorophyta</taxon>
        <taxon>core chlorophytes</taxon>
        <taxon>Chlorophyceae</taxon>
        <taxon>CS clade</taxon>
        <taxon>Sphaeropleales</taxon>
        <taxon>Selenastraceae</taxon>
        <taxon>Raphidocelis</taxon>
    </lineage>
</organism>
<dbReference type="GO" id="GO:0008146">
    <property type="term" value="F:sulfotransferase activity"/>
    <property type="evidence" value="ECO:0007669"/>
    <property type="project" value="InterPro"/>
</dbReference>
<dbReference type="InParanoid" id="A0A2V0PGC4"/>
<feature type="binding site" evidence="3">
    <location>
        <position position="212"/>
    </location>
    <ligand>
        <name>3'-phosphoadenylyl sulfate</name>
        <dbReference type="ChEBI" id="CHEBI:58339"/>
    </ligand>
</feature>
<keyword evidence="1" id="KW-0808">Transferase</keyword>
<dbReference type="InterPro" id="IPR037359">
    <property type="entry name" value="NST/OST"/>
</dbReference>
<reference evidence="4 5" key="1">
    <citation type="journal article" date="2018" name="Sci. Rep.">
        <title>Raphidocelis subcapitata (=Pseudokirchneriella subcapitata) provides an insight into genome evolution and environmental adaptations in the Sphaeropleales.</title>
        <authorList>
            <person name="Suzuki S."/>
            <person name="Yamaguchi H."/>
            <person name="Nakajima N."/>
            <person name="Kawachi M."/>
        </authorList>
    </citation>
    <scope>NUCLEOTIDE SEQUENCE [LARGE SCALE GENOMIC DNA]</scope>
    <source>
        <strain evidence="4 5">NIES-35</strain>
    </source>
</reference>
<evidence type="ECO:0000313" key="5">
    <source>
        <dbReference type="Proteomes" id="UP000247498"/>
    </source>
</evidence>
<name>A0A2V0PGC4_9CHLO</name>
<evidence type="ECO:0000256" key="2">
    <source>
        <dbReference type="PIRSR" id="PIRSR637359-1"/>
    </source>
</evidence>
<sequence length="395" mass="43962">MGPAAAKVVLAVSALTFVVVVGSALSRGLGLHHGRGLSFAAMLTAHGRMLAGATTRAEGVARCSTIPCLREAHELPAGGGRFNFPHAMIIGFPKCATTSLYSFLKAHPEAIASDPKEPSFYTRCRNDTDRPFTPGVQAWPCEHSEQHYLDKIMKRSEAVASGLSKMAFEGSTRYSTGDLSATAAEVAVSLRKEMPWLKLVISLREPIGWVISGRVHSASFVAMPPAQRPTWFKMTPELFCLEGVNKGTRTMFDCLVGSLDKKPSYRQLLAWWLDDAGWPKEQFYIMQYENFTTPENSGPALRDLQLYLGLNPNVSAPLPKMNTRREKFHPEGWPMKRYEYENLLATLRPQCESLAAFLEERGYWKAPEWLARWEAVWNSTLAACDAKGDCRIRLS</sequence>
<dbReference type="PANTHER" id="PTHR10605:SF56">
    <property type="entry name" value="BIFUNCTIONAL HEPARAN SULFATE N-DEACETYLASE_N-SULFOTRANSFERASE"/>
    <property type="match status" value="1"/>
</dbReference>
<feature type="active site" description="For sulfotransferase activity" evidence="2">
    <location>
        <position position="94"/>
    </location>
</feature>
<dbReference type="InterPro" id="IPR027417">
    <property type="entry name" value="P-loop_NTPase"/>
</dbReference>
<dbReference type="Proteomes" id="UP000247498">
    <property type="component" value="Unassembled WGS sequence"/>
</dbReference>
<evidence type="ECO:0000313" key="4">
    <source>
        <dbReference type="EMBL" id="GBF98908.1"/>
    </source>
</evidence>